<feature type="transmembrane region" description="Helical" evidence="1">
    <location>
        <begin position="33"/>
        <end position="54"/>
    </location>
</feature>
<protein>
    <recommendedName>
        <fullName evidence="4">MFS transporter</fullName>
    </recommendedName>
</protein>
<name>A0ABT9YH42_9BACI</name>
<feature type="transmembrane region" description="Helical" evidence="1">
    <location>
        <begin position="116"/>
        <end position="134"/>
    </location>
</feature>
<keyword evidence="1" id="KW-0812">Transmembrane</keyword>
<dbReference type="Proteomes" id="UP001225034">
    <property type="component" value="Unassembled WGS sequence"/>
</dbReference>
<keyword evidence="3" id="KW-1185">Reference proteome</keyword>
<evidence type="ECO:0008006" key="4">
    <source>
        <dbReference type="Google" id="ProtNLM"/>
    </source>
</evidence>
<organism evidence="2 3">
    <name type="scientific">Alkalicoccobacillus murimartini</name>
    <dbReference type="NCBI Taxonomy" id="171685"/>
    <lineage>
        <taxon>Bacteria</taxon>
        <taxon>Bacillati</taxon>
        <taxon>Bacillota</taxon>
        <taxon>Bacilli</taxon>
        <taxon>Bacillales</taxon>
        <taxon>Bacillaceae</taxon>
        <taxon>Alkalicoccobacillus</taxon>
    </lineage>
</organism>
<accession>A0ABT9YH42</accession>
<proteinExistence type="predicted"/>
<evidence type="ECO:0000256" key="1">
    <source>
        <dbReference type="SAM" id="Phobius"/>
    </source>
</evidence>
<dbReference type="EMBL" id="JAUSUA010000002">
    <property type="protein sequence ID" value="MDQ0206836.1"/>
    <property type="molecule type" value="Genomic_DNA"/>
</dbReference>
<reference evidence="2 3" key="1">
    <citation type="submission" date="2023-07" db="EMBL/GenBank/DDBJ databases">
        <title>Genomic Encyclopedia of Type Strains, Phase IV (KMG-IV): sequencing the most valuable type-strain genomes for metagenomic binning, comparative biology and taxonomic classification.</title>
        <authorList>
            <person name="Goeker M."/>
        </authorList>
    </citation>
    <scope>NUCLEOTIDE SEQUENCE [LARGE SCALE GENOMIC DNA]</scope>
    <source>
        <strain evidence="2 3">DSM 19154</strain>
    </source>
</reference>
<keyword evidence="1" id="KW-1133">Transmembrane helix</keyword>
<evidence type="ECO:0000313" key="3">
    <source>
        <dbReference type="Proteomes" id="UP001225034"/>
    </source>
</evidence>
<sequence>MIEKIIRSPFTQLVGIGILMSWFYVLSKPLPSYELPVLLCLVLYFVLFISLMLFHNKRNPGRKVRIFSIIPYELLEDDEGQQWVTNRATRKVYVMFCFAIPILGALMVSFPYFPEVPLILLFVLSVIQYTIMWLETKRYLD</sequence>
<feature type="transmembrane region" description="Helical" evidence="1">
    <location>
        <begin position="92"/>
        <end position="110"/>
    </location>
</feature>
<comment type="caution">
    <text evidence="2">The sequence shown here is derived from an EMBL/GenBank/DDBJ whole genome shotgun (WGS) entry which is preliminary data.</text>
</comment>
<feature type="transmembrane region" description="Helical" evidence="1">
    <location>
        <begin position="9"/>
        <end position="27"/>
    </location>
</feature>
<evidence type="ECO:0000313" key="2">
    <source>
        <dbReference type="EMBL" id="MDQ0206836.1"/>
    </source>
</evidence>
<keyword evidence="1" id="KW-0472">Membrane</keyword>
<gene>
    <name evidence="2" type="ORF">J2S05_001635</name>
</gene>
<dbReference type="RefSeq" id="WP_306981656.1">
    <property type="nucleotide sequence ID" value="NZ_JAUSUA010000002.1"/>
</dbReference>